<accession>A0A101LTM7</accession>
<reference evidence="1" key="1">
    <citation type="journal article" date="2015" name="Genome Biol. Evol.">
        <title>Organellar Genomes of White Spruce (Picea glauca): Assembly and Annotation.</title>
        <authorList>
            <person name="Jackman S.D."/>
            <person name="Warren R.L."/>
            <person name="Gibb E.A."/>
            <person name="Vandervalk B.P."/>
            <person name="Mohamadi H."/>
            <person name="Chu J."/>
            <person name="Raymond A."/>
            <person name="Pleasance S."/>
            <person name="Coope R."/>
            <person name="Wildung M.R."/>
            <person name="Ritland C.E."/>
            <person name="Bousquet J."/>
            <person name="Jones S.J."/>
            <person name="Bohlmann J."/>
            <person name="Birol I."/>
        </authorList>
    </citation>
    <scope>NUCLEOTIDE SEQUENCE [LARGE SCALE GENOMIC DNA]</scope>
    <source>
        <tissue evidence="1">Flushing bud</tissue>
    </source>
</reference>
<gene>
    <name evidence="1" type="ORF">ABT39_MTgene3631</name>
</gene>
<name>A0A101LTM7_PICGL</name>
<organism evidence="1">
    <name type="scientific">Picea glauca</name>
    <name type="common">White spruce</name>
    <name type="synonym">Pinus glauca</name>
    <dbReference type="NCBI Taxonomy" id="3330"/>
    <lineage>
        <taxon>Eukaryota</taxon>
        <taxon>Viridiplantae</taxon>
        <taxon>Streptophyta</taxon>
        <taxon>Embryophyta</taxon>
        <taxon>Tracheophyta</taxon>
        <taxon>Spermatophyta</taxon>
        <taxon>Pinopsida</taxon>
        <taxon>Pinidae</taxon>
        <taxon>Conifers I</taxon>
        <taxon>Pinales</taxon>
        <taxon>Pinaceae</taxon>
        <taxon>Picea</taxon>
    </lineage>
</organism>
<comment type="caution">
    <text evidence="1">The sequence shown here is derived from an EMBL/GenBank/DDBJ whole genome shotgun (WGS) entry which is preliminary data.</text>
</comment>
<protein>
    <recommendedName>
        <fullName evidence="2">Reverse transcriptase zinc-binding domain-containing protein</fullName>
    </recommendedName>
</protein>
<keyword evidence="1" id="KW-0496">Mitochondrion</keyword>
<geneLocation type="mitochondrion" evidence="1"/>
<dbReference type="AlphaFoldDB" id="A0A101LTM7"/>
<dbReference type="EMBL" id="LKAM01000028">
    <property type="protein sequence ID" value="KUM45131.1"/>
    <property type="molecule type" value="Genomic_DNA"/>
</dbReference>
<evidence type="ECO:0000313" key="1">
    <source>
        <dbReference type="EMBL" id="KUM45131.1"/>
    </source>
</evidence>
<proteinExistence type="predicted"/>
<sequence>MTLERVPSKIITTLRRLAFNFLWSGQDDKHRLHLCNWQTLSKPRRAGGWGLKNLSSFNVALLASTFWRAVTHDSVWHQIIFDK</sequence>
<evidence type="ECO:0008006" key="2">
    <source>
        <dbReference type="Google" id="ProtNLM"/>
    </source>
</evidence>